<dbReference type="PANTHER" id="PTHR34072:SF59">
    <property type="entry name" value="CCHC-TYPE INTEGRASE"/>
    <property type="match status" value="1"/>
</dbReference>
<dbReference type="GO" id="GO:0003964">
    <property type="term" value="F:RNA-directed DNA polymerase activity"/>
    <property type="evidence" value="ECO:0007669"/>
    <property type="project" value="UniProtKB-KW"/>
</dbReference>
<evidence type="ECO:0000256" key="7">
    <source>
        <dbReference type="SAM" id="Phobius"/>
    </source>
</evidence>
<dbReference type="Gene3D" id="3.30.70.270">
    <property type="match status" value="1"/>
</dbReference>
<organism evidence="9 10">
    <name type="scientific">Solanum verrucosum</name>
    <dbReference type="NCBI Taxonomy" id="315347"/>
    <lineage>
        <taxon>Eukaryota</taxon>
        <taxon>Viridiplantae</taxon>
        <taxon>Streptophyta</taxon>
        <taxon>Embryophyta</taxon>
        <taxon>Tracheophyta</taxon>
        <taxon>Spermatophyta</taxon>
        <taxon>Magnoliopsida</taxon>
        <taxon>eudicotyledons</taxon>
        <taxon>Gunneridae</taxon>
        <taxon>Pentapetalae</taxon>
        <taxon>asterids</taxon>
        <taxon>lamiids</taxon>
        <taxon>Solanales</taxon>
        <taxon>Solanaceae</taxon>
        <taxon>Solanoideae</taxon>
        <taxon>Solaneae</taxon>
        <taxon>Solanum</taxon>
    </lineage>
</organism>
<dbReference type="InterPro" id="IPR043128">
    <property type="entry name" value="Rev_trsase/Diguanyl_cyclase"/>
</dbReference>
<dbReference type="InterPro" id="IPR043502">
    <property type="entry name" value="DNA/RNA_pol_sf"/>
</dbReference>
<gene>
    <name evidence="9" type="ORF">MTR67_042925</name>
</gene>
<keyword evidence="3" id="KW-0540">Nuclease</keyword>
<reference evidence="9" key="1">
    <citation type="submission" date="2023-08" db="EMBL/GenBank/DDBJ databases">
        <title>A de novo genome assembly of Solanum verrucosum Schlechtendal, a Mexican diploid species geographically isolated from the other diploid A-genome species in potato relatives.</title>
        <authorList>
            <person name="Hosaka K."/>
        </authorList>
    </citation>
    <scope>NUCLEOTIDE SEQUENCE</scope>
    <source>
        <tissue evidence="9">Young leaves</tissue>
    </source>
</reference>
<keyword evidence="5" id="KW-0378">Hydrolase</keyword>
<dbReference type="InterPro" id="IPR041373">
    <property type="entry name" value="RT_RNaseH"/>
</dbReference>
<dbReference type="Proteomes" id="UP001234989">
    <property type="component" value="Chromosome 10"/>
</dbReference>
<accession>A0AAF0UN80</accession>
<evidence type="ECO:0000256" key="4">
    <source>
        <dbReference type="ARBA" id="ARBA00022759"/>
    </source>
</evidence>
<keyword evidence="7" id="KW-0472">Membrane</keyword>
<evidence type="ECO:0000256" key="2">
    <source>
        <dbReference type="ARBA" id="ARBA00022695"/>
    </source>
</evidence>
<feature type="transmembrane region" description="Helical" evidence="7">
    <location>
        <begin position="12"/>
        <end position="37"/>
    </location>
</feature>
<sequence length="245" mass="27813">MTFRTRYGHYEFLVTSFGLTNAFPAFMSLISVLGVLGKHKLYAKFSKCEFWLTSVAFLGLVVSKEGTIASITTHLTRLTQKEVPFEWTDKCEESFQKLKTLLTTTPILVLPDKNPITYASRQLKVHERNYLTHVLELTALVFALKIWRHYLYGVKCEYHLGKANVVADTLSRKTLGILKKGGVLAIIEVRPIFIKEIKAKQFEDESLNELRKNIVSSKEQKAALDAGGVLSFKKKNCVPRVDDLI</sequence>
<dbReference type="GO" id="GO:0004519">
    <property type="term" value="F:endonuclease activity"/>
    <property type="evidence" value="ECO:0007669"/>
    <property type="project" value="UniProtKB-KW"/>
</dbReference>
<evidence type="ECO:0000256" key="5">
    <source>
        <dbReference type="ARBA" id="ARBA00022801"/>
    </source>
</evidence>
<keyword evidence="10" id="KW-1185">Reference proteome</keyword>
<name>A0AAF0UN80_SOLVR</name>
<keyword evidence="2" id="KW-0548">Nucleotidyltransferase</keyword>
<dbReference type="PANTHER" id="PTHR34072">
    <property type="entry name" value="ENZYMATIC POLYPROTEIN-RELATED"/>
    <property type="match status" value="1"/>
</dbReference>
<evidence type="ECO:0000256" key="3">
    <source>
        <dbReference type="ARBA" id="ARBA00022722"/>
    </source>
</evidence>
<keyword evidence="7" id="KW-1133">Transmembrane helix</keyword>
<evidence type="ECO:0000313" key="10">
    <source>
        <dbReference type="Proteomes" id="UP001234989"/>
    </source>
</evidence>
<keyword evidence="4" id="KW-0255">Endonuclease</keyword>
<keyword evidence="7" id="KW-0812">Transmembrane</keyword>
<evidence type="ECO:0000256" key="1">
    <source>
        <dbReference type="ARBA" id="ARBA00022679"/>
    </source>
</evidence>
<keyword evidence="1" id="KW-0808">Transferase</keyword>
<dbReference type="SUPFAM" id="SSF56672">
    <property type="entry name" value="DNA/RNA polymerases"/>
    <property type="match status" value="1"/>
</dbReference>
<dbReference type="Pfam" id="PF17917">
    <property type="entry name" value="RT_RNaseH"/>
    <property type="match status" value="1"/>
</dbReference>
<dbReference type="AlphaFoldDB" id="A0AAF0UN80"/>
<evidence type="ECO:0000256" key="6">
    <source>
        <dbReference type="ARBA" id="ARBA00022918"/>
    </source>
</evidence>
<feature type="domain" description="Reverse transcriptase RNase H-like" evidence="8">
    <location>
        <begin position="113"/>
        <end position="157"/>
    </location>
</feature>
<evidence type="ECO:0000313" key="9">
    <source>
        <dbReference type="EMBL" id="WMV49540.1"/>
    </source>
</evidence>
<keyword evidence="6" id="KW-0695">RNA-directed DNA polymerase</keyword>
<dbReference type="EMBL" id="CP133621">
    <property type="protein sequence ID" value="WMV49540.1"/>
    <property type="molecule type" value="Genomic_DNA"/>
</dbReference>
<dbReference type="GO" id="GO:0016787">
    <property type="term" value="F:hydrolase activity"/>
    <property type="evidence" value="ECO:0007669"/>
    <property type="project" value="UniProtKB-KW"/>
</dbReference>
<proteinExistence type="predicted"/>
<evidence type="ECO:0000259" key="8">
    <source>
        <dbReference type="Pfam" id="PF17917"/>
    </source>
</evidence>
<protein>
    <recommendedName>
        <fullName evidence="8">Reverse transcriptase RNase H-like domain-containing protein</fullName>
    </recommendedName>
</protein>